<dbReference type="AlphaFoldDB" id="A0A914Q0R6"/>
<evidence type="ECO:0000313" key="1">
    <source>
        <dbReference type="Proteomes" id="UP000887578"/>
    </source>
</evidence>
<dbReference type="Proteomes" id="UP000887578">
    <property type="component" value="Unplaced"/>
</dbReference>
<protein>
    <submittedName>
        <fullName evidence="2">Uncharacterized protein</fullName>
    </submittedName>
</protein>
<sequence length="182" mass="20632">MDGMKKKVGAPPKHVCKDHPNGTDEFCAECKRLKDDAHNWDVKKHNTKTKALYQQLKNQIPALKFLCDCFKEVLIDLQCFNQHMLSRDAHEYIEAVVAEPEDVESPPTEKELAAMEEQKQAVTKKEKGLAAVHLTRAKDSKAEEEVVTKHDQLLKRIVDLAKAVHWVKSAANNSGANYNMQQ</sequence>
<name>A0A914Q0R6_9BILA</name>
<evidence type="ECO:0000313" key="2">
    <source>
        <dbReference type="WBParaSite" id="PDA_v2.g22398.t1"/>
    </source>
</evidence>
<dbReference type="WBParaSite" id="PDA_v2.g22398.t1">
    <property type="protein sequence ID" value="PDA_v2.g22398.t1"/>
    <property type="gene ID" value="PDA_v2.g22398"/>
</dbReference>
<reference evidence="2" key="1">
    <citation type="submission" date="2022-11" db="UniProtKB">
        <authorList>
            <consortium name="WormBaseParasite"/>
        </authorList>
    </citation>
    <scope>IDENTIFICATION</scope>
</reference>
<keyword evidence="1" id="KW-1185">Reference proteome</keyword>
<organism evidence="1 2">
    <name type="scientific">Panagrolaimus davidi</name>
    <dbReference type="NCBI Taxonomy" id="227884"/>
    <lineage>
        <taxon>Eukaryota</taxon>
        <taxon>Metazoa</taxon>
        <taxon>Ecdysozoa</taxon>
        <taxon>Nematoda</taxon>
        <taxon>Chromadorea</taxon>
        <taxon>Rhabditida</taxon>
        <taxon>Tylenchina</taxon>
        <taxon>Panagrolaimomorpha</taxon>
        <taxon>Panagrolaimoidea</taxon>
        <taxon>Panagrolaimidae</taxon>
        <taxon>Panagrolaimus</taxon>
    </lineage>
</organism>
<accession>A0A914Q0R6</accession>
<proteinExistence type="predicted"/>